<dbReference type="InterPro" id="IPR036928">
    <property type="entry name" value="AS_sf"/>
</dbReference>
<dbReference type="EMBL" id="ML991793">
    <property type="protein sequence ID" value="KAF2235097.1"/>
    <property type="molecule type" value="Genomic_DNA"/>
</dbReference>
<name>A0A6A6HAP3_VIRVR</name>
<evidence type="ECO:0000313" key="2">
    <source>
        <dbReference type="EMBL" id="KAF2235097.1"/>
    </source>
</evidence>
<dbReference type="InterPro" id="IPR023631">
    <property type="entry name" value="Amidase_dom"/>
</dbReference>
<protein>
    <submittedName>
        <fullName evidence="2">Amidase signature enzyme</fullName>
    </submittedName>
</protein>
<accession>A0A6A6HAP3</accession>
<evidence type="ECO:0000313" key="3">
    <source>
        <dbReference type="Proteomes" id="UP000800092"/>
    </source>
</evidence>
<sequence length="462" mass="49590">MKRANYYQARVAESSFVSDVLQLNPDPLSIAASLDAGSASGSVGGPLHGILFLIKDNIASKDQIEITVGSLALLISIVPRDAHVVSKLRAADMRSDNYSEGYSGRGGQARSPCNLTLIRDGSSSGIAGAVAADIVPIGFGSETDGSVINPVEQNAIVGIKFTVGLTSRAGVIPDSLNQDTVGTFGKTARNATYALASGYIPFLTNRFSLQNATFGIPWETFWGLADPEQQSQLLTIISVIRPAGATIINGTEPPSRNLLVDPDGWIWMYGDIRRLPDESEYTVVKTDFYNNIRAYLAELSNTRIRTLEDIIQYNYDNDGTEGGNPWPPGIPAFYSGQDGFLASLASKGGIDETYNQALDFYHYQSRERGIDAMLANNGRPLDAVLAAVQAAYPVVTIPGAVSEENGMPFGLALMGTAWSEASLVRWASAIEDLQFASEGKAGGRIVPRFYDCLRKNVPVEGE</sequence>
<keyword evidence="3" id="KW-1185">Reference proteome</keyword>
<dbReference type="Pfam" id="PF01425">
    <property type="entry name" value="Amidase"/>
    <property type="match status" value="1"/>
</dbReference>
<dbReference type="AlphaFoldDB" id="A0A6A6HAP3"/>
<dbReference type="OrthoDB" id="566138at2759"/>
<feature type="domain" description="Amidase" evidence="1">
    <location>
        <begin position="20"/>
        <end position="272"/>
    </location>
</feature>
<reference evidence="2" key="1">
    <citation type="journal article" date="2020" name="Stud. Mycol.">
        <title>101 Dothideomycetes genomes: a test case for predicting lifestyles and emergence of pathogens.</title>
        <authorList>
            <person name="Haridas S."/>
            <person name="Albert R."/>
            <person name="Binder M."/>
            <person name="Bloem J."/>
            <person name="Labutti K."/>
            <person name="Salamov A."/>
            <person name="Andreopoulos B."/>
            <person name="Baker S."/>
            <person name="Barry K."/>
            <person name="Bills G."/>
            <person name="Bluhm B."/>
            <person name="Cannon C."/>
            <person name="Castanera R."/>
            <person name="Culley D."/>
            <person name="Daum C."/>
            <person name="Ezra D."/>
            <person name="Gonzalez J."/>
            <person name="Henrissat B."/>
            <person name="Kuo A."/>
            <person name="Liang C."/>
            <person name="Lipzen A."/>
            <person name="Lutzoni F."/>
            <person name="Magnuson J."/>
            <person name="Mondo S."/>
            <person name="Nolan M."/>
            <person name="Ohm R."/>
            <person name="Pangilinan J."/>
            <person name="Park H.-J."/>
            <person name="Ramirez L."/>
            <person name="Alfaro M."/>
            <person name="Sun H."/>
            <person name="Tritt A."/>
            <person name="Yoshinaga Y."/>
            <person name="Zwiers L.-H."/>
            <person name="Turgeon B."/>
            <person name="Goodwin S."/>
            <person name="Spatafora J."/>
            <person name="Crous P."/>
            <person name="Grigoriev I."/>
        </authorList>
    </citation>
    <scope>NUCLEOTIDE SEQUENCE</scope>
    <source>
        <strain evidence="2">Tuck. ex Michener</strain>
    </source>
</reference>
<gene>
    <name evidence="2" type="ORF">EV356DRAFT_523309</name>
</gene>
<proteinExistence type="predicted"/>
<dbReference type="SUPFAM" id="SSF75304">
    <property type="entry name" value="Amidase signature (AS) enzymes"/>
    <property type="match status" value="1"/>
</dbReference>
<dbReference type="Gene3D" id="3.90.1300.10">
    <property type="entry name" value="Amidase signature (AS) domain"/>
    <property type="match status" value="1"/>
</dbReference>
<organism evidence="2 3">
    <name type="scientific">Viridothelium virens</name>
    <name type="common">Speckled blister lichen</name>
    <name type="synonym">Trypethelium virens</name>
    <dbReference type="NCBI Taxonomy" id="1048519"/>
    <lineage>
        <taxon>Eukaryota</taxon>
        <taxon>Fungi</taxon>
        <taxon>Dikarya</taxon>
        <taxon>Ascomycota</taxon>
        <taxon>Pezizomycotina</taxon>
        <taxon>Dothideomycetes</taxon>
        <taxon>Dothideomycetes incertae sedis</taxon>
        <taxon>Trypetheliales</taxon>
        <taxon>Trypetheliaceae</taxon>
        <taxon>Viridothelium</taxon>
    </lineage>
</organism>
<dbReference type="PANTHER" id="PTHR42678">
    <property type="entry name" value="AMIDASE"/>
    <property type="match status" value="1"/>
</dbReference>
<dbReference type="PANTHER" id="PTHR42678:SF37">
    <property type="entry name" value="AMIDASE C869.01-RELATED"/>
    <property type="match status" value="1"/>
</dbReference>
<evidence type="ECO:0000259" key="1">
    <source>
        <dbReference type="Pfam" id="PF01425"/>
    </source>
</evidence>
<dbReference type="Proteomes" id="UP000800092">
    <property type="component" value="Unassembled WGS sequence"/>
</dbReference>